<gene>
    <name evidence="1" type="ORF">Dsin_021076</name>
</gene>
<dbReference type="Gene3D" id="3.40.190.10">
    <property type="entry name" value="Periplasmic binding protein-like II"/>
    <property type="match status" value="1"/>
</dbReference>
<dbReference type="InterPro" id="IPR015683">
    <property type="entry name" value="Ionotropic_Glu_rcpt"/>
</dbReference>
<reference evidence="1" key="1">
    <citation type="journal article" date="2023" name="Plant J.">
        <title>Genome sequences and population genomics provide insights into the demographic history, inbreeding, and mutation load of two 'living fossil' tree species of Dipteronia.</title>
        <authorList>
            <person name="Feng Y."/>
            <person name="Comes H.P."/>
            <person name="Chen J."/>
            <person name="Zhu S."/>
            <person name="Lu R."/>
            <person name="Zhang X."/>
            <person name="Li P."/>
            <person name="Qiu J."/>
            <person name="Olsen K.M."/>
            <person name="Qiu Y."/>
        </authorList>
    </citation>
    <scope>NUCLEOTIDE SEQUENCE</scope>
    <source>
        <strain evidence="1">NBL</strain>
    </source>
</reference>
<dbReference type="AlphaFoldDB" id="A0AAE0AAH5"/>
<proteinExistence type="predicted"/>
<organism evidence="1 2">
    <name type="scientific">Dipteronia sinensis</name>
    <dbReference type="NCBI Taxonomy" id="43782"/>
    <lineage>
        <taxon>Eukaryota</taxon>
        <taxon>Viridiplantae</taxon>
        <taxon>Streptophyta</taxon>
        <taxon>Embryophyta</taxon>
        <taxon>Tracheophyta</taxon>
        <taxon>Spermatophyta</taxon>
        <taxon>Magnoliopsida</taxon>
        <taxon>eudicotyledons</taxon>
        <taxon>Gunneridae</taxon>
        <taxon>Pentapetalae</taxon>
        <taxon>rosids</taxon>
        <taxon>malvids</taxon>
        <taxon>Sapindales</taxon>
        <taxon>Sapindaceae</taxon>
        <taxon>Hippocastanoideae</taxon>
        <taxon>Acereae</taxon>
        <taxon>Dipteronia</taxon>
    </lineage>
</organism>
<evidence type="ECO:0000313" key="2">
    <source>
        <dbReference type="Proteomes" id="UP001281410"/>
    </source>
</evidence>
<accession>A0AAE0AAH5</accession>
<dbReference type="PANTHER" id="PTHR18966">
    <property type="entry name" value="IONOTROPIC GLUTAMATE RECEPTOR"/>
    <property type="match status" value="1"/>
</dbReference>
<protein>
    <submittedName>
        <fullName evidence="1">Uncharacterized protein</fullName>
    </submittedName>
</protein>
<dbReference type="Proteomes" id="UP001281410">
    <property type="component" value="Unassembled WGS sequence"/>
</dbReference>
<name>A0AAE0AAH5_9ROSI</name>
<evidence type="ECO:0000313" key="1">
    <source>
        <dbReference type="EMBL" id="KAK3207030.1"/>
    </source>
</evidence>
<keyword evidence="2" id="KW-1185">Reference proteome</keyword>
<dbReference type="EMBL" id="JANJYJ010000006">
    <property type="protein sequence ID" value="KAK3207030.1"/>
    <property type="molecule type" value="Genomic_DNA"/>
</dbReference>
<comment type="caution">
    <text evidence="1">The sequence shown here is derived from an EMBL/GenBank/DDBJ whole genome shotgun (WGS) entry which is preliminary data.</text>
</comment>
<sequence length="222" mass="25115">MIKGINRLTCRNQECLVLSLMLTQVQDLGSVSLHSSPVVSFSSSDGDEAEKLIKEKELKAIIGMERWREATLVPDIGNRVQVLVLSLAEPAIKPPLMPKILIDLQCCCRRCNHTSESIKIVEFTQPYAESGLSMIVPVKSEESAWMFKRPFTWTIHSSMLTVKRLKPSVADIERLKRNNSKVDCDGDSFVRKYLENVLDFKSDNILNVSSEFKYQGEFETTA</sequence>